<dbReference type="Pfam" id="PF00041">
    <property type="entry name" value="fn3"/>
    <property type="match status" value="1"/>
</dbReference>
<protein>
    <submittedName>
        <fullName evidence="4">Fibronectin type III domain-containing protein 8</fullName>
    </submittedName>
</protein>
<dbReference type="SMART" id="SM00060">
    <property type="entry name" value="FN3"/>
    <property type="match status" value="1"/>
</dbReference>
<accession>A0A3Q0GIW3</accession>
<dbReference type="PROSITE" id="PS50853">
    <property type="entry name" value="FN3"/>
    <property type="match status" value="1"/>
</dbReference>
<dbReference type="InterPro" id="IPR003961">
    <property type="entry name" value="FN3_dom"/>
</dbReference>
<dbReference type="AlphaFoldDB" id="A0A3Q0GIW3"/>
<dbReference type="InParanoid" id="A0A3Q0GIW3"/>
<gene>
    <name evidence="4" type="primary">FNDC8</name>
</gene>
<dbReference type="InterPro" id="IPR036116">
    <property type="entry name" value="FN3_sf"/>
</dbReference>
<name>A0A3Q0GIW3_ALLSI</name>
<sequence length="281" mass="30903">MVIKKLASGFLSGLGDLCFLVLEMVSTLLRMLLDDMEGYSYHQSTSPVWGRTESSTSLHGNVTTKKWGNIDGLLAGCHLQQGLFATMGGLSSSLPNVEMETESREPNEQLPVIPMALDDVHDVNGLGKQSDSALPKELPELPFVCEHRVTSTTAWICWTGPFDSHQVRFYELLIHEAEVKSTGMVSKKPNTCGFSQVAGNSIELRNLTPNMDYVFRVRAVNMAGPGHWCRPYKFATLAAAGKRFSKPGPVTIIVRRKRGSQKNVAYFDGSGKDTVDGIKSY</sequence>
<dbReference type="PANTHER" id="PTHR32430:SF1">
    <property type="entry name" value="FIBRONECTIN TYPE III DOMAIN-CONTAINING PROTEIN 8"/>
    <property type="match status" value="1"/>
</dbReference>
<keyword evidence="3" id="KW-1185">Reference proteome</keyword>
<evidence type="ECO:0000256" key="1">
    <source>
        <dbReference type="SAM" id="Phobius"/>
    </source>
</evidence>
<dbReference type="Proteomes" id="UP000189705">
    <property type="component" value="Unplaced"/>
</dbReference>
<feature type="domain" description="Fibronectin type-III" evidence="2">
    <location>
        <begin position="139"/>
        <end position="239"/>
    </location>
</feature>
<keyword evidence="1" id="KW-0472">Membrane</keyword>
<dbReference type="KEGG" id="asn:102379152"/>
<evidence type="ECO:0000259" key="2">
    <source>
        <dbReference type="PROSITE" id="PS50853"/>
    </source>
</evidence>
<dbReference type="CTD" id="54752"/>
<dbReference type="GeneID" id="102379152"/>
<reference evidence="4" key="1">
    <citation type="submission" date="2025-08" db="UniProtKB">
        <authorList>
            <consortium name="RefSeq"/>
        </authorList>
    </citation>
    <scope>IDENTIFICATION</scope>
</reference>
<keyword evidence="1" id="KW-1133">Transmembrane helix</keyword>
<organism evidence="3 4">
    <name type="scientific">Alligator sinensis</name>
    <name type="common">Chinese alligator</name>
    <dbReference type="NCBI Taxonomy" id="38654"/>
    <lineage>
        <taxon>Eukaryota</taxon>
        <taxon>Metazoa</taxon>
        <taxon>Chordata</taxon>
        <taxon>Craniata</taxon>
        <taxon>Vertebrata</taxon>
        <taxon>Euteleostomi</taxon>
        <taxon>Archelosauria</taxon>
        <taxon>Archosauria</taxon>
        <taxon>Crocodylia</taxon>
        <taxon>Alligatoridae</taxon>
        <taxon>Alligatorinae</taxon>
        <taxon>Alligator</taxon>
    </lineage>
</organism>
<keyword evidence="1" id="KW-0812">Transmembrane</keyword>
<proteinExistence type="predicted"/>
<evidence type="ECO:0000313" key="4">
    <source>
        <dbReference type="RefSeq" id="XP_025058118.1"/>
    </source>
</evidence>
<dbReference type="PANTHER" id="PTHR32430">
    <property type="entry name" value="FIBRONECTIN TYPE III DOMAIN-CONTAINING PROTEIN 8"/>
    <property type="match status" value="1"/>
</dbReference>
<dbReference type="CDD" id="cd00063">
    <property type="entry name" value="FN3"/>
    <property type="match status" value="1"/>
</dbReference>
<dbReference type="STRING" id="38654.A0A3Q0GIW3"/>
<feature type="transmembrane region" description="Helical" evidence="1">
    <location>
        <begin position="6"/>
        <end position="29"/>
    </location>
</feature>
<dbReference type="InterPro" id="IPR013783">
    <property type="entry name" value="Ig-like_fold"/>
</dbReference>
<dbReference type="RefSeq" id="XP_025058118.1">
    <property type="nucleotide sequence ID" value="XM_025202333.1"/>
</dbReference>
<dbReference type="Gene3D" id="2.60.40.10">
    <property type="entry name" value="Immunoglobulins"/>
    <property type="match status" value="1"/>
</dbReference>
<dbReference type="SUPFAM" id="SSF49265">
    <property type="entry name" value="Fibronectin type III"/>
    <property type="match status" value="1"/>
</dbReference>
<evidence type="ECO:0000313" key="3">
    <source>
        <dbReference type="Proteomes" id="UP000189705"/>
    </source>
</evidence>